<dbReference type="RefSeq" id="WP_024981695.1">
    <property type="nucleotide sequence ID" value="NZ_CBCRUM010000018.1"/>
</dbReference>
<evidence type="ECO:0000256" key="1">
    <source>
        <dbReference type="ARBA" id="ARBA00022448"/>
    </source>
</evidence>
<evidence type="ECO:0000259" key="3">
    <source>
        <dbReference type="Pfam" id="PF19335"/>
    </source>
</evidence>
<dbReference type="Gene3D" id="2.40.420.20">
    <property type="match status" value="1"/>
</dbReference>
<evidence type="ECO:0000313" key="8">
    <source>
        <dbReference type="Proteomes" id="UP000182961"/>
    </source>
</evidence>
<keyword evidence="2" id="KW-1133">Transmembrane helix</keyword>
<dbReference type="GO" id="GO:0060003">
    <property type="term" value="P:copper ion export"/>
    <property type="evidence" value="ECO:0007669"/>
    <property type="project" value="TreeGrafter"/>
</dbReference>
<protein>
    <submittedName>
        <fullName evidence="7">Membrane fusion protein, Cu(I)/Ag(I) efflux system</fullName>
    </submittedName>
</protein>
<feature type="transmembrane region" description="Helical" evidence="2">
    <location>
        <begin position="7"/>
        <end position="25"/>
    </location>
</feature>
<feature type="domain" description="Heavy metal binding" evidence="3">
    <location>
        <begin position="40"/>
        <end position="67"/>
    </location>
</feature>
<feature type="domain" description="CzcB-like C-terminal circularly permuted SH3-like" evidence="6">
    <location>
        <begin position="350"/>
        <end position="404"/>
    </location>
</feature>
<keyword evidence="8" id="KW-1185">Reference proteome</keyword>
<evidence type="ECO:0000313" key="7">
    <source>
        <dbReference type="EMBL" id="SFN32524.1"/>
    </source>
</evidence>
<accession>A0A1I4Y363</accession>
<reference evidence="8" key="1">
    <citation type="submission" date="2016-10" db="EMBL/GenBank/DDBJ databases">
        <authorList>
            <person name="Varghese N."/>
            <person name="Submissions S."/>
        </authorList>
    </citation>
    <scope>NUCLEOTIDE SEQUENCE [LARGE SCALE GENOMIC DNA]</scope>
    <source>
        <strain evidence="8">DSM 4002</strain>
    </source>
</reference>
<gene>
    <name evidence="7" type="ORF">SAMN05444143_11092</name>
</gene>
<dbReference type="Pfam" id="PF25975">
    <property type="entry name" value="CzcB_C"/>
    <property type="match status" value="1"/>
</dbReference>
<dbReference type="EMBL" id="FOUT01000010">
    <property type="protein sequence ID" value="SFN32524.1"/>
    <property type="molecule type" value="Genomic_DNA"/>
</dbReference>
<evidence type="ECO:0000259" key="4">
    <source>
        <dbReference type="Pfam" id="PF25869"/>
    </source>
</evidence>
<dbReference type="Proteomes" id="UP000182961">
    <property type="component" value="Unassembled WGS sequence"/>
</dbReference>
<dbReference type="GO" id="GO:0015679">
    <property type="term" value="P:plasma membrane copper ion transport"/>
    <property type="evidence" value="ECO:0007669"/>
    <property type="project" value="TreeGrafter"/>
</dbReference>
<dbReference type="Pfam" id="PF25919">
    <property type="entry name" value="BSH_CusB"/>
    <property type="match status" value="1"/>
</dbReference>
<dbReference type="InterPro" id="IPR045800">
    <property type="entry name" value="HMBD"/>
</dbReference>
<dbReference type="GO" id="GO:0030313">
    <property type="term" value="C:cell envelope"/>
    <property type="evidence" value="ECO:0007669"/>
    <property type="project" value="TreeGrafter"/>
</dbReference>
<dbReference type="Gene3D" id="2.40.30.170">
    <property type="match status" value="1"/>
</dbReference>
<keyword evidence="2" id="KW-0472">Membrane</keyword>
<dbReference type="InterPro" id="IPR058790">
    <property type="entry name" value="BSH_CusB"/>
</dbReference>
<feature type="domain" description="CusB-like three alpha-helical bundle" evidence="4">
    <location>
        <begin position="157"/>
        <end position="206"/>
    </location>
</feature>
<dbReference type="AlphaFoldDB" id="A0A1I4Y363"/>
<dbReference type="Gene3D" id="2.40.50.100">
    <property type="match status" value="1"/>
</dbReference>
<dbReference type="InterPro" id="IPR051909">
    <property type="entry name" value="MFP_Cation_Efflux"/>
</dbReference>
<evidence type="ECO:0000256" key="2">
    <source>
        <dbReference type="SAM" id="Phobius"/>
    </source>
</evidence>
<dbReference type="eggNOG" id="COG0845">
    <property type="taxonomic scope" value="Bacteria"/>
</dbReference>
<name>A0A1I4Y363_9FLAO</name>
<keyword evidence="1" id="KW-0813">Transport</keyword>
<dbReference type="InterPro" id="IPR058791">
    <property type="entry name" value="3HB_CusB"/>
</dbReference>
<dbReference type="PANTHER" id="PTHR30097">
    <property type="entry name" value="CATION EFFLUX SYSTEM PROTEIN CUSB"/>
    <property type="match status" value="1"/>
</dbReference>
<organism evidence="7 8">
    <name type="scientific">Flavobacterium succinicans</name>
    <dbReference type="NCBI Taxonomy" id="29536"/>
    <lineage>
        <taxon>Bacteria</taxon>
        <taxon>Pseudomonadati</taxon>
        <taxon>Bacteroidota</taxon>
        <taxon>Flavobacteriia</taxon>
        <taxon>Flavobacteriales</taxon>
        <taxon>Flavobacteriaceae</taxon>
        <taxon>Flavobacterium</taxon>
    </lineage>
</organism>
<dbReference type="PANTHER" id="PTHR30097:SF4">
    <property type="entry name" value="SLR6042 PROTEIN"/>
    <property type="match status" value="1"/>
</dbReference>
<evidence type="ECO:0000259" key="5">
    <source>
        <dbReference type="Pfam" id="PF25919"/>
    </source>
</evidence>
<sequence length="415" mass="46225">MNRYLKFAILFLVVVFIGITIYFFATKSGKHSEMEHQNEVYTCSMHPEVIKDKPGSCPICGMTLVKKVTEDHSEKNDSINDLLKPTDSFVVGNYQTTTVKDTVINSEISLPGIVSYDPNSSVNISARISGRIEKMYVNYKYQKVTKGQKIFEIYSPELLNEQQNFIYLISNDSQNTSIINSAKQKLLLYGMSNNQVNTLASAKKVNPVIVIYSPANGIITGTEKMTSSSVSPMSNTSSNTETLDVKQGNYITKGEVVFKLANTDKVWGIFNVLQGYNSLIKMNQSIDITSELDEKNNIYAKINFIETQLNSTDKTNKIRVYLNNSTLKLPIGTRLQGIVQLNSTKGLWLQKQALVSLGNKKVVFQKLDNGFKATAIQTGLEIDDFVQIIGGVSVGDTIAKNAQYLIDSESFIKTE</sequence>
<dbReference type="InterPro" id="IPR058649">
    <property type="entry name" value="CzcB_C"/>
</dbReference>
<evidence type="ECO:0000259" key="6">
    <source>
        <dbReference type="Pfam" id="PF25975"/>
    </source>
</evidence>
<dbReference type="GO" id="GO:0046872">
    <property type="term" value="F:metal ion binding"/>
    <property type="evidence" value="ECO:0007669"/>
    <property type="project" value="InterPro"/>
</dbReference>
<feature type="domain" description="CusB-like barrel-sandwich hybrid" evidence="5">
    <location>
        <begin position="123"/>
        <end position="222"/>
    </location>
</feature>
<dbReference type="Pfam" id="PF25869">
    <property type="entry name" value="3HB_CusB"/>
    <property type="match status" value="1"/>
</dbReference>
<dbReference type="Pfam" id="PF19335">
    <property type="entry name" value="HMBD"/>
    <property type="match status" value="1"/>
</dbReference>
<keyword evidence="2" id="KW-0812">Transmembrane</keyword>
<proteinExistence type="predicted"/>